<keyword evidence="2" id="KW-1185">Reference proteome</keyword>
<dbReference type="OrthoDB" id="2506773at2759"/>
<dbReference type="SUPFAM" id="SSF56349">
    <property type="entry name" value="DNA breaking-rejoining enzymes"/>
    <property type="match status" value="1"/>
</dbReference>
<protein>
    <submittedName>
        <fullName evidence="1">Uncharacterized protein</fullName>
    </submittedName>
</protein>
<dbReference type="InterPro" id="IPR011010">
    <property type="entry name" value="DNA_brk_join_enz"/>
</dbReference>
<evidence type="ECO:0000313" key="2">
    <source>
        <dbReference type="Proteomes" id="UP000807025"/>
    </source>
</evidence>
<sequence>MKLTNNAGLLHFNQFCDFHAVLKSDCMPASHILLVGFISSFKSKVSGKTIKSWLFHCALRSHVTLNHLCALHHNLNLSSPFNAAVWAVASCAFWACCCLGKLTFHILHSTPLCYCLNQGGSHSTKSTKEEGGNMILTAHEDNLFTIVALESHLSINASCPPSLPLFAFMSLNGTSKPILKHLFLSTCHCIWTKEGLDLAKGHSFRIGGLTELLIVDSFPEVVAALGGWSSLAFLLYWHCQQEIISSNIAKAYSCTCFIYLTSALKHFCVQSNIPNAVLLDDM</sequence>
<evidence type="ECO:0000313" key="1">
    <source>
        <dbReference type="EMBL" id="KAF9489955.1"/>
    </source>
</evidence>
<dbReference type="AlphaFoldDB" id="A0A9P6DBY6"/>
<proteinExistence type="predicted"/>
<dbReference type="Proteomes" id="UP000807025">
    <property type="component" value="Unassembled WGS sequence"/>
</dbReference>
<comment type="caution">
    <text evidence="1">The sequence shown here is derived from an EMBL/GenBank/DDBJ whole genome shotgun (WGS) entry which is preliminary data.</text>
</comment>
<accession>A0A9P6DBY6</accession>
<gene>
    <name evidence="1" type="ORF">BDN71DRAFT_1525514</name>
</gene>
<dbReference type="EMBL" id="MU154654">
    <property type="protein sequence ID" value="KAF9489955.1"/>
    <property type="molecule type" value="Genomic_DNA"/>
</dbReference>
<dbReference type="GO" id="GO:0003677">
    <property type="term" value="F:DNA binding"/>
    <property type="evidence" value="ECO:0007669"/>
    <property type="project" value="InterPro"/>
</dbReference>
<organism evidence="1 2">
    <name type="scientific">Pleurotus eryngii</name>
    <name type="common">Boletus of the steppes</name>
    <dbReference type="NCBI Taxonomy" id="5323"/>
    <lineage>
        <taxon>Eukaryota</taxon>
        <taxon>Fungi</taxon>
        <taxon>Dikarya</taxon>
        <taxon>Basidiomycota</taxon>
        <taxon>Agaricomycotina</taxon>
        <taxon>Agaricomycetes</taxon>
        <taxon>Agaricomycetidae</taxon>
        <taxon>Agaricales</taxon>
        <taxon>Pleurotineae</taxon>
        <taxon>Pleurotaceae</taxon>
        <taxon>Pleurotus</taxon>
    </lineage>
</organism>
<name>A0A9P6DBY6_PLEER</name>
<reference evidence="1" key="1">
    <citation type="submission" date="2020-11" db="EMBL/GenBank/DDBJ databases">
        <authorList>
            <consortium name="DOE Joint Genome Institute"/>
            <person name="Ahrendt S."/>
            <person name="Riley R."/>
            <person name="Andreopoulos W."/>
            <person name="Labutti K."/>
            <person name="Pangilinan J."/>
            <person name="Ruiz-Duenas F.J."/>
            <person name="Barrasa J.M."/>
            <person name="Sanchez-Garcia M."/>
            <person name="Camarero S."/>
            <person name="Miyauchi S."/>
            <person name="Serrano A."/>
            <person name="Linde D."/>
            <person name="Babiker R."/>
            <person name="Drula E."/>
            <person name="Ayuso-Fernandez I."/>
            <person name="Pacheco R."/>
            <person name="Padilla G."/>
            <person name="Ferreira P."/>
            <person name="Barriuso J."/>
            <person name="Kellner H."/>
            <person name="Castanera R."/>
            <person name="Alfaro M."/>
            <person name="Ramirez L."/>
            <person name="Pisabarro A.G."/>
            <person name="Kuo A."/>
            <person name="Tritt A."/>
            <person name="Lipzen A."/>
            <person name="He G."/>
            <person name="Yan M."/>
            <person name="Ng V."/>
            <person name="Cullen D."/>
            <person name="Martin F."/>
            <person name="Rosso M.-N."/>
            <person name="Henrissat B."/>
            <person name="Hibbett D."/>
            <person name="Martinez A.T."/>
            <person name="Grigoriev I.V."/>
        </authorList>
    </citation>
    <scope>NUCLEOTIDE SEQUENCE</scope>
    <source>
        <strain evidence="1">ATCC 90797</strain>
    </source>
</reference>